<gene>
    <name evidence="1" type="ORF">BGZ65_006295</name>
</gene>
<dbReference type="EMBL" id="JAAAHW010000090">
    <property type="protein sequence ID" value="KAG0006590.1"/>
    <property type="molecule type" value="Genomic_DNA"/>
</dbReference>
<keyword evidence="2" id="KW-1185">Reference proteome</keyword>
<accession>A0A9P6MKV7</accession>
<dbReference type="AlphaFoldDB" id="A0A9P6MKV7"/>
<organism evidence="1 2">
    <name type="scientific">Modicella reniformis</name>
    <dbReference type="NCBI Taxonomy" id="1440133"/>
    <lineage>
        <taxon>Eukaryota</taxon>
        <taxon>Fungi</taxon>
        <taxon>Fungi incertae sedis</taxon>
        <taxon>Mucoromycota</taxon>
        <taxon>Mortierellomycotina</taxon>
        <taxon>Mortierellomycetes</taxon>
        <taxon>Mortierellales</taxon>
        <taxon>Mortierellaceae</taxon>
        <taxon>Modicella</taxon>
    </lineage>
</organism>
<comment type="caution">
    <text evidence="1">The sequence shown here is derived from an EMBL/GenBank/DDBJ whole genome shotgun (WGS) entry which is preliminary data.</text>
</comment>
<protein>
    <submittedName>
        <fullName evidence="1">Uncharacterized protein</fullName>
    </submittedName>
</protein>
<dbReference type="Gene3D" id="3.90.550.10">
    <property type="entry name" value="Spore Coat Polysaccharide Biosynthesis Protein SpsA, Chain A"/>
    <property type="match status" value="1"/>
</dbReference>
<evidence type="ECO:0000313" key="1">
    <source>
        <dbReference type="EMBL" id="KAG0006590.1"/>
    </source>
</evidence>
<evidence type="ECO:0000313" key="2">
    <source>
        <dbReference type="Proteomes" id="UP000749646"/>
    </source>
</evidence>
<sequence length="142" mass="16430">MEKPIVLQYWTRRPHTPSEAQLESPADYPFPDQDLLNEVFAARWKSLGYGYNALKTLSFAHSPIWNEQLSISPLAFNKDDPEVITTSPGGSVMPVLNIHYILEKPWNMPNLQESNRFVGLYQWWLAHSELHNNAKIKNIDPR</sequence>
<dbReference type="InterPro" id="IPR029044">
    <property type="entry name" value="Nucleotide-diphossugar_trans"/>
</dbReference>
<dbReference type="SUPFAM" id="SSF53448">
    <property type="entry name" value="Nucleotide-diphospho-sugar transferases"/>
    <property type="match status" value="1"/>
</dbReference>
<dbReference type="OrthoDB" id="2014201at2759"/>
<reference evidence="1" key="1">
    <citation type="journal article" date="2020" name="Fungal Divers.">
        <title>Resolving the Mortierellaceae phylogeny through synthesis of multi-gene phylogenetics and phylogenomics.</title>
        <authorList>
            <person name="Vandepol N."/>
            <person name="Liber J."/>
            <person name="Desiro A."/>
            <person name="Na H."/>
            <person name="Kennedy M."/>
            <person name="Barry K."/>
            <person name="Grigoriev I.V."/>
            <person name="Miller A.N."/>
            <person name="O'Donnell K."/>
            <person name="Stajich J.E."/>
            <person name="Bonito G."/>
        </authorList>
    </citation>
    <scope>NUCLEOTIDE SEQUENCE</scope>
    <source>
        <strain evidence="1">MES-2147</strain>
    </source>
</reference>
<name>A0A9P6MKV7_9FUNG</name>
<proteinExistence type="predicted"/>
<dbReference type="Proteomes" id="UP000749646">
    <property type="component" value="Unassembled WGS sequence"/>
</dbReference>